<dbReference type="InterPro" id="IPR013762">
    <property type="entry name" value="Integrase-like_cat_sf"/>
</dbReference>
<dbReference type="GO" id="GO:0015074">
    <property type="term" value="P:DNA integration"/>
    <property type="evidence" value="ECO:0007669"/>
    <property type="project" value="UniProtKB-KW"/>
</dbReference>
<evidence type="ECO:0000256" key="3">
    <source>
        <dbReference type="ARBA" id="ARBA00023125"/>
    </source>
</evidence>
<accession>A0A0B7IWU6</accession>
<dbReference type="Proteomes" id="UP000056322">
    <property type="component" value="Chromosome 1"/>
</dbReference>
<comment type="similarity">
    <text evidence="1">Belongs to the 'phage' integrase family.</text>
</comment>
<evidence type="ECO:0000256" key="2">
    <source>
        <dbReference type="ARBA" id="ARBA00022908"/>
    </source>
</evidence>
<sequence>MLEKPRHITAAIIGTVSNVPNYPKKLKIYLNNASPYWQAMYWDRGKTYRRSLKTTDKRTAYEHAKAFYEQVIVAKYSHPSHLAHYQIKTKEEFVAGPDLRFKKIAAEWLSRRASKWTANHTKQVELRLVNNIFKFIADKNIQRITRKDLLELLQRMEERGAYGLARRVLNDCKQIWQYAMIIEVCKQDITLGLNKALHAHTVVHFNAVTPQELPELMCNIAKYNKADDLIVKYALQLMALTFVRKNELIQATWDEFDLDNAIWKIPAARMKMRLDHVVPLSKQAIDLLNHIKLTHPSNHLVFHKANKPLVDHAMIYALYLMGYKHRMTVHGFRAIASTILNENSFRADVIERQLAHTEANQVRRAYNRAQYIKERTEMMAWWGDYLEKITPFISYKSTTVNGWDKSL</sequence>
<dbReference type="EMBL" id="LN794158">
    <property type="protein sequence ID" value="CEN56671.1"/>
    <property type="molecule type" value="Genomic_DNA"/>
</dbReference>
<feature type="domain" description="Tyr recombinase" evidence="5">
    <location>
        <begin position="203"/>
        <end position="379"/>
    </location>
</feature>
<dbReference type="PROSITE" id="PS51898">
    <property type="entry name" value="TYR_RECOMBINASE"/>
    <property type="match status" value="1"/>
</dbReference>
<dbReference type="Gene3D" id="1.10.150.130">
    <property type="match status" value="1"/>
</dbReference>
<dbReference type="InterPro" id="IPR050808">
    <property type="entry name" value="Phage_Integrase"/>
</dbReference>
<dbReference type="Gene3D" id="1.10.443.10">
    <property type="entry name" value="Intergrase catalytic core"/>
    <property type="match status" value="1"/>
</dbReference>
<protein>
    <submittedName>
        <fullName evidence="6">Putative Prophage CP4-57 integrase</fullName>
    </submittedName>
</protein>
<keyword evidence="3" id="KW-0238">DNA-binding</keyword>
<dbReference type="CDD" id="cd00801">
    <property type="entry name" value="INT_P4_C"/>
    <property type="match status" value="1"/>
</dbReference>
<dbReference type="PANTHER" id="PTHR30629:SF2">
    <property type="entry name" value="PROPHAGE INTEGRASE INTS-RELATED"/>
    <property type="match status" value="1"/>
</dbReference>
<dbReference type="InterPro" id="IPR010998">
    <property type="entry name" value="Integrase_recombinase_N"/>
</dbReference>
<dbReference type="AlphaFoldDB" id="A0A0B7IWU6"/>
<evidence type="ECO:0000256" key="4">
    <source>
        <dbReference type="ARBA" id="ARBA00023172"/>
    </source>
</evidence>
<dbReference type="KEGG" id="mbac:BN1209_1636"/>
<keyword evidence="2" id="KW-0229">DNA integration</keyword>
<name>A0A0B7IWU6_9PROT</name>
<dbReference type="InterPro" id="IPR011010">
    <property type="entry name" value="DNA_brk_join_enz"/>
</dbReference>
<evidence type="ECO:0000256" key="1">
    <source>
        <dbReference type="ARBA" id="ARBA00008857"/>
    </source>
</evidence>
<dbReference type="GO" id="GO:0003677">
    <property type="term" value="F:DNA binding"/>
    <property type="evidence" value="ECO:0007669"/>
    <property type="project" value="UniProtKB-KW"/>
</dbReference>
<dbReference type="GO" id="GO:0006310">
    <property type="term" value="P:DNA recombination"/>
    <property type="evidence" value="ECO:0007669"/>
    <property type="project" value="UniProtKB-KW"/>
</dbReference>
<dbReference type="SUPFAM" id="SSF56349">
    <property type="entry name" value="DNA breaking-rejoining enzymes"/>
    <property type="match status" value="1"/>
</dbReference>
<evidence type="ECO:0000259" key="5">
    <source>
        <dbReference type="PROSITE" id="PS51898"/>
    </source>
</evidence>
<reference evidence="7" key="1">
    <citation type="submission" date="2014-12" db="EMBL/GenBank/DDBJ databases">
        <authorList>
            <person name="Salcher M.M."/>
        </authorList>
    </citation>
    <scope>NUCLEOTIDE SEQUENCE [LARGE SCALE GENOMIC DNA]</scope>
    <source>
        <strain evidence="7">MMS-10A-171</strain>
    </source>
</reference>
<dbReference type="Pfam" id="PF22022">
    <property type="entry name" value="Phage_int_M"/>
    <property type="match status" value="1"/>
</dbReference>
<dbReference type="PANTHER" id="PTHR30629">
    <property type="entry name" value="PROPHAGE INTEGRASE"/>
    <property type="match status" value="1"/>
</dbReference>
<dbReference type="InterPro" id="IPR002104">
    <property type="entry name" value="Integrase_catalytic"/>
</dbReference>
<dbReference type="Pfam" id="PF00589">
    <property type="entry name" value="Phage_integrase"/>
    <property type="match status" value="1"/>
</dbReference>
<keyword evidence="7" id="KW-1185">Reference proteome</keyword>
<proteinExistence type="inferred from homology"/>
<dbReference type="HOGENOM" id="CLU_027562_0_0_4"/>
<organism evidence="6 7">
    <name type="scientific">Candidatus Methylopumilus turicensis</name>
    <dbReference type="NCBI Taxonomy" id="1581680"/>
    <lineage>
        <taxon>Bacteria</taxon>
        <taxon>Pseudomonadati</taxon>
        <taxon>Pseudomonadota</taxon>
        <taxon>Betaproteobacteria</taxon>
        <taxon>Nitrosomonadales</taxon>
        <taxon>Methylophilaceae</taxon>
        <taxon>Candidatus Methylopumilus</taxon>
    </lineage>
</organism>
<dbReference type="RefSeq" id="WP_052661134.1">
    <property type="nucleotide sequence ID" value="NZ_LN794158.1"/>
</dbReference>
<dbReference type="InterPro" id="IPR053876">
    <property type="entry name" value="Phage_int_M"/>
</dbReference>
<dbReference type="STRING" id="1581680.BN1209_1636"/>
<keyword evidence="4" id="KW-0233">DNA recombination</keyword>
<evidence type="ECO:0000313" key="7">
    <source>
        <dbReference type="Proteomes" id="UP000056322"/>
    </source>
</evidence>
<dbReference type="OrthoDB" id="9775880at2"/>
<evidence type="ECO:0000313" key="6">
    <source>
        <dbReference type="EMBL" id="CEN56671.1"/>
    </source>
</evidence>
<gene>
    <name evidence="6" type="ORF">BN1209_1636</name>
</gene>